<evidence type="ECO:0000313" key="2">
    <source>
        <dbReference type="Proteomes" id="UP001206067"/>
    </source>
</evidence>
<organism evidence="1 2">
    <name type="scientific">Parerythrobacter lacustris</name>
    <dbReference type="NCBI Taxonomy" id="2969984"/>
    <lineage>
        <taxon>Bacteria</taxon>
        <taxon>Pseudomonadati</taxon>
        <taxon>Pseudomonadota</taxon>
        <taxon>Alphaproteobacteria</taxon>
        <taxon>Sphingomonadales</taxon>
        <taxon>Erythrobacteraceae</taxon>
        <taxon>Parerythrobacter</taxon>
    </lineage>
</organism>
<name>A0ABT1XPZ7_9SPHN</name>
<proteinExistence type="predicted"/>
<keyword evidence="2" id="KW-1185">Reference proteome</keyword>
<accession>A0ABT1XPZ7</accession>
<sequence>MALQAIKARETEKFYSEMIEYEGEMIEAKVKAGERFTEADWAKWEGHDNRFHSSLYKWLDLGVGWFPGAREMIEEVDPRSLTIPDWGNLDSLLPGSNAVTKYKISVIKFRNWQRVRNQVRTAIYHAAFGGPNSGDLLQSIPGGGPTVERVLGDYDG</sequence>
<dbReference type="EMBL" id="JANKHH010000003">
    <property type="protein sequence ID" value="MCR2833324.1"/>
    <property type="molecule type" value="Genomic_DNA"/>
</dbReference>
<evidence type="ECO:0000313" key="1">
    <source>
        <dbReference type="EMBL" id="MCR2833324.1"/>
    </source>
</evidence>
<reference evidence="1 2" key="1">
    <citation type="submission" date="2022-08" db="EMBL/GenBank/DDBJ databases">
        <title>Polyphasic taxonomy analysis of Qipengyuania sp.RS5-5.</title>
        <authorList>
            <person name="Xamxidin M."/>
            <person name="Wu M."/>
        </authorList>
    </citation>
    <scope>NUCLEOTIDE SEQUENCE [LARGE SCALE GENOMIC DNA]</scope>
    <source>
        <strain evidence="1 2">RS5-5</strain>
    </source>
</reference>
<protein>
    <submittedName>
        <fullName evidence="1">Uncharacterized protein</fullName>
    </submittedName>
</protein>
<gene>
    <name evidence="1" type="ORF">NSO95_05155</name>
</gene>
<dbReference type="Proteomes" id="UP001206067">
    <property type="component" value="Unassembled WGS sequence"/>
</dbReference>
<comment type="caution">
    <text evidence="1">The sequence shown here is derived from an EMBL/GenBank/DDBJ whole genome shotgun (WGS) entry which is preliminary data.</text>
</comment>
<dbReference type="RefSeq" id="WP_257595093.1">
    <property type="nucleotide sequence ID" value="NZ_JANKHH010000003.1"/>
</dbReference>